<dbReference type="GO" id="GO:0016787">
    <property type="term" value="F:hydrolase activity"/>
    <property type="evidence" value="ECO:0007669"/>
    <property type="project" value="UniProtKB-KW"/>
</dbReference>
<evidence type="ECO:0000256" key="3">
    <source>
        <dbReference type="ARBA" id="ARBA00022723"/>
    </source>
</evidence>
<evidence type="ECO:0000313" key="9">
    <source>
        <dbReference type="EMBL" id="WFP15446.1"/>
    </source>
</evidence>
<keyword evidence="5 7" id="KW-0862">Zinc</keyword>
<comment type="cofactor">
    <cofactor evidence="7">
        <name>Zn(2+)</name>
        <dbReference type="ChEBI" id="CHEBI:29105"/>
    </cofactor>
    <text evidence="7">Binds 1 zinc ion.</text>
</comment>
<proteinExistence type="inferred from homology"/>
<sequence>MSNPLLQQSELPYGLPDFRAISDQDFLPAFREALDEHQREIRKITASPSPATFENTFVAWERSGQLLRWVSAVFFTVLPADRTAARSEIAAEIEPTLAGHWDALYLNEELYRRMNGVDIDQLDGEERSLADHVLRQFRLHGAELTKTNRVTLADINTQLARIGAAYSQAMIAGNTAQALLVEQEDSLAGLSQQEKDAAAEAAQQAGHSSGWLLELSMFTSQPLLARLEDRETRRRLYEAAWNRGTAGEHETLSFARQQAGLRARKAELLGFKNFAEYALEDRTAPTVEAVWSLIERALEPAMRNARTERDILQQRAGFELEHWDVPFYSEQHADECFSVSTERLRRHFELDRVLKHGVFEAAHRLYGITFQERSDLHGYLPDVRVWEVFDHDGTAIGLFLGDFYTRPTKSGGAWMNSIRVGSTEFSEQPIVVNNLNIARPHAGDPTLLTLDEVTTLFHEFGHALHGLFGRARFASLSATQVPRDFVEFPSQVNEMWIQHPELLSGYALDVDTGAPLSQDILNALDDAALWGEGLRTSEYLAAVIVDLAWHSIGPDEVIPDPEAFEKEALASRGIDDSLVAPRYRSSYFKHIFAGGGGYAAGYYSYLWAEVLDADAVGWFNTHGGLCRDNGDHFRNELLSRGSVRDPLESYRQFRGRDAEVEPLLSRRGLLA</sequence>
<keyword evidence="4 7" id="KW-0378">Hydrolase</keyword>
<evidence type="ECO:0000256" key="2">
    <source>
        <dbReference type="ARBA" id="ARBA00022670"/>
    </source>
</evidence>
<dbReference type="EC" id="3.4.24.-" evidence="9"/>
<dbReference type="PANTHER" id="PTHR43660:SF1">
    <property type="entry name" value="DIPEPTIDYL CARBOXYPEPTIDASE"/>
    <property type="match status" value="1"/>
</dbReference>
<accession>A0ABY8H3B7</accession>
<evidence type="ECO:0000256" key="1">
    <source>
        <dbReference type="ARBA" id="ARBA00006040"/>
    </source>
</evidence>
<evidence type="ECO:0000313" key="10">
    <source>
        <dbReference type="Proteomes" id="UP001219037"/>
    </source>
</evidence>
<dbReference type="Gene3D" id="1.10.1370.10">
    <property type="entry name" value="Neurolysin, domain 3"/>
    <property type="match status" value="1"/>
</dbReference>
<dbReference type="InterPro" id="IPR034005">
    <property type="entry name" value="M3A_DCP"/>
</dbReference>
<dbReference type="Pfam" id="PF01432">
    <property type="entry name" value="Peptidase_M3"/>
    <property type="match status" value="1"/>
</dbReference>
<evidence type="ECO:0000256" key="6">
    <source>
        <dbReference type="ARBA" id="ARBA00023049"/>
    </source>
</evidence>
<dbReference type="InterPro" id="IPR045090">
    <property type="entry name" value="Pept_M3A_M3B"/>
</dbReference>
<evidence type="ECO:0000256" key="4">
    <source>
        <dbReference type="ARBA" id="ARBA00022801"/>
    </source>
</evidence>
<dbReference type="Gene3D" id="1.10.1370.40">
    <property type="match status" value="1"/>
</dbReference>
<dbReference type="EMBL" id="CP121252">
    <property type="protein sequence ID" value="WFP15446.1"/>
    <property type="molecule type" value="Genomic_DNA"/>
</dbReference>
<comment type="similarity">
    <text evidence="1 7">Belongs to the peptidase M3 family.</text>
</comment>
<keyword evidence="2 7" id="KW-0645">Protease</keyword>
<gene>
    <name evidence="9" type="ORF">P8192_08430</name>
</gene>
<dbReference type="PANTHER" id="PTHR43660">
    <property type="entry name" value="DIPEPTIDYL CARBOXYPEPTIDASE"/>
    <property type="match status" value="1"/>
</dbReference>
<evidence type="ECO:0000259" key="8">
    <source>
        <dbReference type="Pfam" id="PF01432"/>
    </source>
</evidence>
<protein>
    <submittedName>
        <fullName evidence="9">M3 family metallopeptidase</fullName>
        <ecNumber evidence="9">3.4.24.-</ecNumber>
    </submittedName>
</protein>
<dbReference type="RefSeq" id="WP_278156161.1">
    <property type="nucleotide sequence ID" value="NZ_CP121252.1"/>
</dbReference>
<dbReference type="Proteomes" id="UP001219037">
    <property type="component" value="Chromosome"/>
</dbReference>
<name>A0ABY8H3B7_9MICC</name>
<keyword evidence="10" id="KW-1185">Reference proteome</keyword>
<dbReference type="SUPFAM" id="SSF55486">
    <property type="entry name" value="Metalloproteases ('zincins'), catalytic domain"/>
    <property type="match status" value="1"/>
</dbReference>
<dbReference type="Gene3D" id="3.40.390.10">
    <property type="entry name" value="Collagenase (Catalytic Domain)"/>
    <property type="match status" value="1"/>
</dbReference>
<reference evidence="9 10" key="1">
    <citation type="submission" date="2023-04" db="EMBL/GenBank/DDBJ databases">
        <title>Funneling lignin-derived compounds into biodiesel using alkali-halophilic Citricoccus sp. P2.</title>
        <authorList>
            <person name="Luo C.-B."/>
        </authorList>
    </citation>
    <scope>NUCLEOTIDE SEQUENCE [LARGE SCALE GENOMIC DNA]</scope>
    <source>
        <strain evidence="9 10">P2</strain>
    </source>
</reference>
<dbReference type="InterPro" id="IPR024079">
    <property type="entry name" value="MetalloPept_cat_dom_sf"/>
</dbReference>
<evidence type="ECO:0000256" key="7">
    <source>
        <dbReference type="RuleBase" id="RU003435"/>
    </source>
</evidence>
<dbReference type="CDD" id="cd06456">
    <property type="entry name" value="M3A_DCP"/>
    <property type="match status" value="1"/>
</dbReference>
<keyword evidence="6 7" id="KW-0482">Metalloprotease</keyword>
<feature type="domain" description="Peptidase M3A/M3B catalytic" evidence="8">
    <location>
        <begin position="224"/>
        <end position="668"/>
    </location>
</feature>
<keyword evidence="3 7" id="KW-0479">Metal-binding</keyword>
<dbReference type="InterPro" id="IPR024077">
    <property type="entry name" value="Neurolysin/TOP_dom2"/>
</dbReference>
<evidence type="ECO:0000256" key="5">
    <source>
        <dbReference type="ARBA" id="ARBA00022833"/>
    </source>
</evidence>
<dbReference type="InterPro" id="IPR001567">
    <property type="entry name" value="Pept_M3A_M3B_dom"/>
</dbReference>
<organism evidence="9 10">
    <name type="scientific">Citricoccus muralis</name>
    <dbReference type="NCBI Taxonomy" id="169134"/>
    <lineage>
        <taxon>Bacteria</taxon>
        <taxon>Bacillati</taxon>
        <taxon>Actinomycetota</taxon>
        <taxon>Actinomycetes</taxon>
        <taxon>Micrococcales</taxon>
        <taxon>Micrococcaceae</taxon>
        <taxon>Citricoccus</taxon>
    </lineage>
</organism>